<evidence type="ECO:0000313" key="2">
    <source>
        <dbReference type="EMBL" id="RDX48737.1"/>
    </source>
</evidence>
<evidence type="ECO:0000256" key="1">
    <source>
        <dbReference type="SAM" id="MobiDB-lite"/>
    </source>
</evidence>
<feature type="compositionally biased region" description="Acidic residues" evidence="1">
    <location>
        <begin position="23"/>
        <end position="35"/>
    </location>
</feature>
<proteinExistence type="predicted"/>
<sequence length="68" mass="7532">MTIYGQLPSDAVPARLCPLLSVLDDDDGGGDDNDNHDDHRDDCIDDQIDDEYSLRPLACSKPRISSRD</sequence>
<dbReference type="EMBL" id="KZ857409">
    <property type="protein sequence ID" value="RDX48737.1"/>
    <property type="molecule type" value="Genomic_DNA"/>
</dbReference>
<evidence type="ECO:0000313" key="3">
    <source>
        <dbReference type="Proteomes" id="UP000256964"/>
    </source>
</evidence>
<name>A0A371D877_9APHY</name>
<dbReference type="Proteomes" id="UP000256964">
    <property type="component" value="Unassembled WGS sequence"/>
</dbReference>
<reference evidence="2 3" key="1">
    <citation type="journal article" date="2018" name="Biotechnol. Biofuels">
        <title>Integrative visual omics of the white-rot fungus Polyporus brumalis exposes the biotechnological potential of its oxidative enzymes for delignifying raw plant biomass.</title>
        <authorList>
            <person name="Miyauchi S."/>
            <person name="Rancon A."/>
            <person name="Drula E."/>
            <person name="Hage H."/>
            <person name="Chaduli D."/>
            <person name="Favel A."/>
            <person name="Grisel S."/>
            <person name="Henrissat B."/>
            <person name="Herpoel-Gimbert I."/>
            <person name="Ruiz-Duenas F.J."/>
            <person name="Chevret D."/>
            <person name="Hainaut M."/>
            <person name="Lin J."/>
            <person name="Wang M."/>
            <person name="Pangilinan J."/>
            <person name="Lipzen A."/>
            <person name="Lesage-Meessen L."/>
            <person name="Navarro D."/>
            <person name="Riley R."/>
            <person name="Grigoriev I.V."/>
            <person name="Zhou S."/>
            <person name="Raouche S."/>
            <person name="Rosso M.N."/>
        </authorList>
    </citation>
    <scope>NUCLEOTIDE SEQUENCE [LARGE SCALE GENOMIC DNA]</scope>
    <source>
        <strain evidence="2 3">BRFM 1820</strain>
    </source>
</reference>
<gene>
    <name evidence="2" type="ORF">OH76DRAFT_1404292</name>
</gene>
<protein>
    <submittedName>
        <fullName evidence="2">Uncharacterized protein</fullName>
    </submittedName>
</protein>
<organism evidence="2 3">
    <name type="scientific">Lentinus brumalis</name>
    <dbReference type="NCBI Taxonomy" id="2498619"/>
    <lineage>
        <taxon>Eukaryota</taxon>
        <taxon>Fungi</taxon>
        <taxon>Dikarya</taxon>
        <taxon>Basidiomycota</taxon>
        <taxon>Agaricomycotina</taxon>
        <taxon>Agaricomycetes</taxon>
        <taxon>Polyporales</taxon>
        <taxon>Polyporaceae</taxon>
        <taxon>Lentinus</taxon>
    </lineage>
</organism>
<feature type="region of interest" description="Disordered" evidence="1">
    <location>
        <begin position="23"/>
        <end position="44"/>
    </location>
</feature>
<keyword evidence="3" id="KW-1185">Reference proteome</keyword>
<accession>A0A371D877</accession>
<dbReference type="AlphaFoldDB" id="A0A371D877"/>